<dbReference type="OrthoDB" id="676979at2759"/>
<dbReference type="Proteomes" id="UP000663855">
    <property type="component" value="Unassembled WGS sequence"/>
</dbReference>
<keyword evidence="2" id="KW-0677">Repeat</keyword>
<dbReference type="InterPro" id="IPR001611">
    <property type="entry name" value="Leu-rich_rpt"/>
</dbReference>
<gene>
    <name evidence="4" type="ORF">CJN711_LOCUS30792</name>
    <name evidence="3" type="ORF">KQP761_LOCUS8289</name>
    <name evidence="7" type="ORF">SMN809_LOCUS23271</name>
    <name evidence="5" type="ORF">WKI299_LOCUS7340</name>
    <name evidence="6" type="ORF">XDN619_LOCUS30270</name>
</gene>
<evidence type="ECO:0000313" key="6">
    <source>
        <dbReference type="EMBL" id="CAF2159671.1"/>
    </source>
</evidence>
<dbReference type="EMBL" id="CAJNOW010003157">
    <property type="protein sequence ID" value="CAF1372434.1"/>
    <property type="molecule type" value="Genomic_DNA"/>
</dbReference>
<dbReference type="SUPFAM" id="SSF52058">
    <property type="entry name" value="L domain-like"/>
    <property type="match status" value="1"/>
</dbReference>
<dbReference type="InterPro" id="IPR050333">
    <property type="entry name" value="SLRP"/>
</dbReference>
<dbReference type="EMBL" id="CAJOBI010024036">
    <property type="protein sequence ID" value="CAF4233980.1"/>
    <property type="molecule type" value="Genomic_DNA"/>
</dbReference>
<comment type="caution">
    <text evidence="3">The sequence shown here is derived from an EMBL/GenBank/DDBJ whole genome shotgun (WGS) entry which is preliminary data.</text>
</comment>
<evidence type="ECO:0000313" key="7">
    <source>
        <dbReference type="EMBL" id="CAF4233980.1"/>
    </source>
</evidence>
<evidence type="ECO:0000313" key="5">
    <source>
        <dbReference type="EMBL" id="CAF2034348.1"/>
    </source>
</evidence>
<reference evidence="3" key="1">
    <citation type="submission" date="2021-02" db="EMBL/GenBank/DDBJ databases">
        <authorList>
            <person name="Nowell W R."/>
        </authorList>
    </citation>
    <scope>NUCLEOTIDE SEQUENCE</scope>
</reference>
<dbReference type="Proteomes" id="UP000663856">
    <property type="component" value="Unassembled WGS sequence"/>
</dbReference>
<protein>
    <submittedName>
        <fullName evidence="3">Uncharacterized protein</fullName>
    </submittedName>
</protein>
<dbReference type="PANTHER" id="PTHR45712">
    <property type="entry name" value="AGAP008170-PA"/>
    <property type="match status" value="1"/>
</dbReference>
<dbReference type="EMBL" id="CAJNOV010014585">
    <property type="protein sequence ID" value="CAF1556200.1"/>
    <property type="molecule type" value="Genomic_DNA"/>
</dbReference>
<dbReference type="Proteomes" id="UP000663834">
    <property type="component" value="Unassembled WGS sequence"/>
</dbReference>
<dbReference type="Proteomes" id="UP000663887">
    <property type="component" value="Unassembled WGS sequence"/>
</dbReference>
<organism evidence="3 8">
    <name type="scientific">Rotaria magnacalcarata</name>
    <dbReference type="NCBI Taxonomy" id="392030"/>
    <lineage>
        <taxon>Eukaryota</taxon>
        <taxon>Metazoa</taxon>
        <taxon>Spiralia</taxon>
        <taxon>Gnathifera</taxon>
        <taxon>Rotifera</taxon>
        <taxon>Eurotatoria</taxon>
        <taxon>Bdelloidea</taxon>
        <taxon>Philodinida</taxon>
        <taxon>Philodinidae</taxon>
        <taxon>Rotaria</taxon>
    </lineage>
</organism>
<dbReference type="PROSITE" id="PS51450">
    <property type="entry name" value="LRR"/>
    <property type="match status" value="2"/>
</dbReference>
<name>A0A815IZ86_9BILA</name>
<evidence type="ECO:0000313" key="3">
    <source>
        <dbReference type="EMBL" id="CAF1372434.1"/>
    </source>
</evidence>
<dbReference type="Pfam" id="PF00560">
    <property type="entry name" value="LRR_1"/>
    <property type="match status" value="1"/>
</dbReference>
<sequence length="108" mass="12584">MSKLMHLDLSHNYIRDIADIADIPSRVVATMDFSYNQIDHIPPEIGKFYFELYYLYLNDNKLANIPTDIFLLKYLKRVDLQRNPFPADEATAIKTKFQSTIPNCLLTV</sequence>
<dbReference type="EMBL" id="CAJNRF010002207">
    <property type="protein sequence ID" value="CAF2034348.1"/>
    <property type="molecule type" value="Genomic_DNA"/>
</dbReference>
<evidence type="ECO:0000313" key="8">
    <source>
        <dbReference type="Proteomes" id="UP000663834"/>
    </source>
</evidence>
<dbReference type="Proteomes" id="UP000676336">
    <property type="component" value="Unassembled WGS sequence"/>
</dbReference>
<dbReference type="InterPro" id="IPR032675">
    <property type="entry name" value="LRR_dom_sf"/>
</dbReference>
<proteinExistence type="predicted"/>
<evidence type="ECO:0000313" key="4">
    <source>
        <dbReference type="EMBL" id="CAF1556200.1"/>
    </source>
</evidence>
<dbReference type="AlphaFoldDB" id="A0A815IZ86"/>
<evidence type="ECO:0000256" key="1">
    <source>
        <dbReference type="ARBA" id="ARBA00022614"/>
    </source>
</evidence>
<dbReference type="PANTHER" id="PTHR45712:SF22">
    <property type="entry name" value="INSULIN-LIKE GROWTH FACTOR-BINDING PROTEIN COMPLEX ACID LABILE SUBUNIT"/>
    <property type="match status" value="1"/>
</dbReference>
<accession>A0A815IZ86</accession>
<dbReference type="EMBL" id="CAJNRG010014944">
    <property type="protein sequence ID" value="CAF2159671.1"/>
    <property type="molecule type" value="Genomic_DNA"/>
</dbReference>
<keyword evidence="1" id="KW-0433">Leucine-rich repeat</keyword>
<dbReference type="Gene3D" id="3.80.10.10">
    <property type="entry name" value="Ribonuclease Inhibitor"/>
    <property type="match status" value="1"/>
</dbReference>
<evidence type="ECO:0000256" key="2">
    <source>
        <dbReference type="ARBA" id="ARBA00022737"/>
    </source>
</evidence>